<name>A0A2H3B5W4_9AGAR</name>
<evidence type="ECO:0000313" key="2">
    <source>
        <dbReference type="Proteomes" id="UP000218334"/>
    </source>
</evidence>
<dbReference type="Proteomes" id="UP000218334">
    <property type="component" value="Unassembled WGS sequence"/>
</dbReference>
<organism evidence="1 2">
    <name type="scientific">Armillaria solidipes</name>
    <dbReference type="NCBI Taxonomy" id="1076256"/>
    <lineage>
        <taxon>Eukaryota</taxon>
        <taxon>Fungi</taxon>
        <taxon>Dikarya</taxon>
        <taxon>Basidiomycota</taxon>
        <taxon>Agaricomycotina</taxon>
        <taxon>Agaricomycetes</taxon>
        <taxon>Agaricomycetidae</taxon>
        <taxon>Agaricales</taxon>
        <taxon>Marasmiineae</taxon>
        <taxon>Physalacriaceae</taxon>
        <taxon>Armillaria</taxon>
    </lineage>
</organism>
<proteinExistence type="predicted"/>
<dbReference type="STRING" id="1076256.A0A2H3B5W4"/>
<protein>
    <submittedName>
        <fullName evidence="1">Uncharacterized protein</fullName>
    </submittedName>
</protein>
<dbReference type="AlphaFoldDB" id="A0A2H3B5W4"/>
<evidence type="ECO:0000313" key="1">
    <source>
        <dbReference type="EMBL" id="PBK65080.1"/>
    </source>
</evidence>
<dbReference type="EMBL" id="KZ293447">
    <property type="protein sequence ID" value="PBK65080.1"/>
    <property type="molecule type" value="Genomic_DNA"/>
</dbReference>
<keyword evidence="2" id="KW-1185">Reference proteome</keyword>
<reference evidence="2" key="1">
    <citation type="journal article" date="2017" name="Nat. Ecol. Evol.">
        <title>Genome expansion and lineage-specific genetic innovations in the forest pathogenic fungi Armillaria.</title>
        <authorList>
            <person name="Sipos G."/>
            <person name="Prasanna A.N."/>
            <person name="Walter M.C."/>
            <person name="O'Connor E."/>
            <person name="Balint B."/>
            <person name="Krizsan K."/>
            <person name="Kiss B."/>
            <person name="Hess J."/>
            <person name="Varga T."/>
            <person name="Slot J."/>
            <person name="Riley R."/>
            <person name="Boka B."/>
            <person name="Rigling D."/>
            <person name="Barry K."/>
            <person name="Lee J."/>
            <person name="Mihaltcheva S."/>
            <person name="LaButti K."/>
            <person name="Lipzen A."/>
            <person name="Waldron R."/>
            <person name="Moloney N.M."/>
            <person name="Sperisen C."/>
            <person name="Kredics L."/>
            <person name="Vagvoelgyi C."/>
            <person name="Patrignani A."/>
            <person name="Fitzpatrick D."/>
            <person name="Nagy I."/>
            <person name="Doyle S."/>
            <person name="Anderson J.B."/>
            <person name="Grigoriev I.V."/>
            <person name="Gueldener U."/>
            <person name="Muensterkoetter M."/>
            <person name="Nagy L.G."/>
        </authorList>
    </citation>
    <scope>NUCLEOTIDE SEQUENCE [LARGE SCALE GENOMIC DNA]</scope>
    <source>
        <strain evidence="2">28-4</strain>
    </source>
</reference>
<accession>A0A2H3B5W4</accession>
<gene>
    <name evidence="1" type="ORF">ARMSODRAFT_1052987</name>
</gene>
<sequence>MDYWVTLAQQGGVVRGSSSIRKDFLSIVEITPHGLSSHGSTICDCIGEEMSTHAAVLCDTGGLEDWRIDLPLPERNVEAIQMSSSSDVPVDNSIIDWDVGAMGNIQFGRSKVNTIEAPPGFLRGHYCMWFTGSIQSPELLQLSEVSDSDFLVINTRLDPKTVCKNLQQPTMNFLGAEGNFYYEVMVLRMPLRTRTSSTYLPVTKQQHLLSRSSLSSWASSQASPVALEHIYNIQADFIFN</sequence>